<dbReference type="PROSITE" id="PS51192">
    <property type="entry name" value="HELICASE_ATP_BIND_1"/>
    <property type="match status" value="1"/>
</dbReference>
<dbReference type="GO" id="GO:0005524">
    <property type="term" value="F:ATP binding"/>
    <property type="evidence" value="ECO:0007669"/>
    <property type="project" value="UniProtKB-UniRule"/>
</dbReference>
<keyword evidence="8 11" id="KW-1278">Translocase</keyword>
<dbReference type="PANTHER" id="PTHR30612:SF0">
    <property type="entry name" value="CHLOROPLAST PROTEIN-TRANSPORTING ATPASE"/>
    <property type="match status" value="1"/>
</dbReference>
<dbReference type="Gene3D" id="3.40.50.300">
    <property type="entry name" value="P-loop containing nucleotide triphosphate hydrolases"/>
    <property type="match status" value="2"/>
</dbReference>
<dbReference type="InterPro" id="IPR011130">
    <property type="entry name" value="SecA_preprotein_X-link_dom"/>
</dbReference>
<keyword evidence="4" id="KW-0997">Cell inner membrane</keyword>
<keyword evidence="6 11" id="KW-0067">ATP-binding</keyword>
<dbReference type="InterPro" id="IPR014018">
    <property type="entry name" value="SecA_motor_DEAD"/>
</dbReference>
<dbReference type="GO" id="GO:0043952">
    <property type="term" value="P:protein transport by the Sec complex"/>
    <property type="evidence" value="ECO:0007669"/>
    <property type="project" value="TreeGrafter"/>
</dbReference>
<sequence>MSDTGFLLPPLCFHDERSDPGLSWSDRAEARLTGIVAPVNDRLERYRTRSFITRIGVLEDDISLLDDQALSEELTRQRQYLRREGLKGDAVVRTFALLRVIAERQLKKRPFDVQLQGAHALLNGRVAEMGTGEGKTLTASLAAATAALAGIRVHVVTVNDYLAQRDQLEMSAFYTALGLRSASVVHETAPEQRRQAYASDIVYVSNKEVAFDYLRDRLVLGSAPSNIRMKLGSITHQAQQTTVMRGLHFAIVDEADSVLVDEARTPLIISKKTDAAAEKVWAEAAWDLAALLEQEVHFSLDPARRQIQLTEKGKAFLADQGEQLGGVWRGKVRREDGVRQALMARLLFHRGEHYLVVDGRVQIVDEYTGRVMEDRSWSDGLHQIIEVKEGCEVTSRKLAVARMTYQRFFRRYKRLAGMTGTAAGLADELRAVYRLPVTRIPPNRASQRKRHPACYCRTQDDKMRLIVAEAAALQEAGRPVLIGTRSVLASEQVSSALSDRGIEHVVLNAAQDQEEAQIIAEAGWAGRVTVATNMAGRGVDIRLGPGVHERGGLHVILSERHDVRRIDLQLEGRCGRQGDPGSTRVLLSMEDPLLEALPGRQLWFSLARLPGLKSMILGLAFSRAQRRVERSHSRVRKELMAADQRLSRILALSGGME</sequence>
<evidence type="ECO:0000256" key="5">
    <source>
        <dbReference type="ARBA" id="ARBA00022741"/>
    </source>
</evidence>
<evidence type="ECO:0000256" key="8">
    <source>
        <dbReference type="ARBA" id="ARBA00022967"/>
    </source>
</evidence>
<dbReference type="AlphaFoldDB" id="A0A4R1GJX7"/>
<evidence type="ECO:0000256" key="4">
    <source>
        <dbReference type="ARBA" id="ARBA00022519"/>
    </source>
</evidence>
<evidence type="ECO:0000313" key="16">
    <source>
        <dbReference type="Proteomes" id="UP000294546"/>
    </source>
</evidence>
<keyword evidence="7 11" id="KW-0653">Protein transport</keyword>
<evidence type="ECO:0000256" key="1">
    <source>
        <dbReference type="ARBA" id="ARBA00022448"/>
    </source>
</evidence>
<evidence type="ECO:0000259" key="13">
    <source>
        <dbReference type="PROSITE" id="PS51194"/>
    </source>
</evidence>
<dbReference type="GO" id="GO:0065002">
    <property type="term" value="P:intracellular protein transmembrane transport"/>
    <property type="evidence" value="ECO:0007669"/>
    <property type="project" value="UniProtKB-UniRule"/>
</dbReference>
<dbReference type="InterPro" id="IPR001650">
    <property type="entry name" value="Helicase_C-like"/>
</dbReference>
<evidence type="ECO:0000256" key="9">
    <source>
        <dbReference type="ARBA" id="ARBA00023010"/>
    </source>
</evidence>
<name>A0A4R1GJX7_9GAMM</name>
<dbReference type="RefSeq" id="WP_132292462.1">
    <property type="nucleotide sequence ID" value="NZ_SMFU01000008.1"/>
</dbReference>
<accession>A0A4R1GJX7</accession>
<dbReference type="SUPFAM" id="SSF81767">
    <property type="entry name" value="Pre-protein crosslinking domain of SecA"/>
    <property type="match status" value="1"/>
</dbReference>
<proteinExistence type="inferred from homology"/>
<dbReference type="Pfam" id="PF01043">
    <property type="entry name" value="SecA_PP_bind"/>
    <property type="match status" value="1"/>
</dbReference>
<feature type="binding site" evidence="11">
    <location>
        <position position="540"/>
    </location>
    <ligand>
        <name>ATP</name>
        <dbReference type="ChEBI" id="CHEBI:30616"/>
    </ligand>
</feature>
<dbReference type="PROSITE" id="PS51196">
    <property type="entry name" value="SECA_MOTOR_DEAD"/>
    <property type="match status" value="1"/>
</dbReference>
<evidence type="ECO:0000256" key="10">
    <source>
        <dbReference type="ARBA" id="ARBA00023136"/>
    </source>
</evidence>
<feature type="domain" description="Helicase C-terminal" evidence="13">
    <location>
        <begin position="465"/>
        <end position="620"/>
    </location>
</feature>
<keyword evidence="10 11" id="KW-0472">Membrane</keyword>
<evidence type="ECO:0000256" key="11">
    <source>
        <dbReference type="HAMAP-Rule" id="MF_01382"/>
    </source>
</evidence>
<dbReference type="SMART" id="SM00958">
    <property type="entry name" value="SecA_PP_bind"/>
    <property type="match status" value="1"/>
</dbReference>
<dbReference type="InterPro" id="IPR014001">
    <property type="entry name" value="Helicase_ATP-bd"/>
</dbReference>
<comment type="subcellular location">
    <subcellularLocation>
        <location evidence="11">Cell membrane</location>
        <topology evidence="11">Peripheral membrane protein</topology>
        <orientation evidence="11">Cytoplasmic side</orientation>
    </subcellularLocation>
    <subcellularLocation>
        <location evidence="11">Cytoplasm</location>
    </subcellularLocation>
    <text evidence="11">Distribution is 50-50.</text>
</comment>
<dbReference type="SUPFAM" id="SSF52540">
    <property type="entry name" value="P-loop containing nucleoside triphosphate hydrolases"/>
    <property type="match status" value="2"/>
</dbReference>
<dbReference type="PANTHER" id="PTHR30612">
    <property type="entry name" value="SECA INNER MEMBRANE COMPONENT OF SEC PROTEIN SECRETION SYSTEM"/>
    <property type="match status" value="1"/>
</dbReference>
<dbReference type="PRINTS" id="PR00906">
    <property type="entry name" value="SECA"/>
</dbReference>
<dbReference type="GO" id="GO:0006605">
    <property type="term" value="P:protein targeting"/>
    <property type="evidence" value="ECO:0007669"/>
    <property type="project" value="UniProtKB-UniRule"/>
</dbReference>
<comment type="caution">
    <text evidence="15">The sequence shown here is derived from an EMBL/GenBank/DDBJ whole genome shotgun (WGS) entry which is preliminary data.</text>
</comment>
<dbReference type="InterPro" id="IPR027417">
    <property type="entry name" value="P-loop_NTPase"/>
</dbReference>
<dbReference type="EC" id="7.4.2.8" evidence="11"/>
<dbReference type="GO" id="GO:0008564">
    <property type="term" value="F:protein-exporting ATPase activity"/>
    <property type="evidence" value="ECO:0007669"/>
    <property type="project" value="UniProtKB-EC"/>
</dbReference>
<dbReference type="Proteomes" id="UP000294546">
    <property type="component" value="Unassembled WGS sequence"/>
</dbReference>
<dbReference type="SMART" id="SM00957">
    <property type="entry name" value="SecA_DEAD"/>
    <property type="match status" value="1"/>
</dbReference>
<dbReference type="CDD" id="cd17928">
    <property type="entry name" value="DEXDc_SecA"/>
    <property type="match status" value="1"/>
</dbReference>
<dbReference type="FunFam" id="3.40.50.300:FF:000429">
    <property type="entry name" value="Preprotein translocase subunit SecA"/>
    <property type="match status" value="1"/>
</dbReference>
<protein>
    <recommendedName>
        <fullName evidence="11">Protein translocase subunit SecA</fullName>
        <ecNumber evidence="11">7.4.2.8</ecNumber>
    </recommendedName>
</protein>
<dbReference type="Gene3D" id="3.90.1440.10">
    <property type="entry name" value="SecA, preprotein cross-linking domain"/>
    <property type="match status" value="1"/>
</dbReference>
<keyword evidence="9 11" id="KW-0811">Translocation</keyword>
<dbReference type="Pfam" id="PF07517">
    <property type="entry name" value="SecA_DEAD"/>
    <property type="match status" value="1"/>
</dbReference>
<dbReference type="GO" id="GO:0031522">
    <property type="term" value="C:cell envelope Sec protein transport complex"/>
    <property type="evidence" value="ECO:0007669"/>
    <property type="project" value="TreeGrafter"/>
</dbReference>
<comment type="function">
    <text evidence="11">Part of the Sec protein translocase complex. Interacts with the SecYEG preprotein conducting channel. Has a central role in coupling the hydrolysis of ATP to the transfer of proteins into and across the cell membrane, serving both as a receptor for the preprotein-SecB complex and as an ATP-driven molecular motor driving the stepwise translocation of polypeptide chains across the membrane.</text>
</comment>
<dbReference type="EMBL" id="SMFU01000008">
    <property type="protein sequence ID" value="TCK07581.1"/>
    <property type="molecule type" value="Genomic_DNA"/>
</dbReference>
<keyword evidence="3 11" id="KW-0963">Cytoplasm</keyword>
<dbReference type="InterPro" id="IPR020937">
    <property type="entry name" value="SecA_CS"/>
</dbReference>
<evidence type="ECO:0000259" key="12">
    <source>
        <dbReference type="PROSITE" id="PS51192"/>
    </source>
</evidence>
<reference evidence="15 16" key="1">
    <citation type="submission" date="2019-03" db="EMBL/GenBank/DDBJ databases">
        <title>Genomic Encyclopedia of Archaeal and Bacterial Type Strains, Phase II (KMG-II): from individual species to whole genera.</title>
        <authorList>
            <person name="Goeker M."/>
        </authorList>
    </citation>
    <scope>NUCLEOTIDE SEQUENCE [LARGE SCALE GENOMIC DNA]</scope>
    <source>
        <strain evidence="15 16">DSM 27697</strain>
    </source>
</reference>
<dbReference type="CDD" id="cd18803">
    <property type="entry name" value="SF2_C_secA"/>
    <property type="match status" value="1"/>
</dbReference>
<dbReference type="Pfam" id="PF21090">
    <property type="entry name" value="P-loop_SecA"/>
    <property type="match status" value="2"/>
</dbReference>
<evidence type="ECO:0000256" key="6">
    <source>
        <dbReference type="ARBA" id="ARBA00022840"/>
    </source>
</evidence>
<dbReference type="PROSITE" id="PS01312">
    <property type="entry name" value="SECA"/>
    <property type="match status" value="1"/>
</dbReference>
<feature type="domain" description="Helicase ATP-binding" evidence="12">
    <location>
        <begin position="116"/>
        <end position="270"/>
    </location>
</feature>
<evidence type="ECO:0000259" key="14">
    <source>
        <dbReference type="PROSITE" id="PS51196"/>
    </source>
</evidence>
<dbReference type="HAMAP" id="MF_01382">
    <property type="entry name" value="SecA"/>
    <property type="match status" value="1"/>
</dbReference>
<dbReference type="GO" id="GO:0017038">
    <property type="term" value="P:protein import"/>
    <property type="evidence" value="ECO:0007669"/>
    <property type="project" value="InterPro"/>
</dbReference>
<comment type="subunit">
    <text evidence="11">Monomer and homodimer. Part of the essential Sec protein translocation apparatus which comprises SecA, SecYEG and auxiliary proteins SecDF-YajC and YidC.</text>
</comment>
<keyword evidence="1 11" id="KW-0813">Transport</keyword>
<dbReference type="PROSITE" id="PS51194">
    <property type="entry name" value="HELICASE_CTER"/>
    <property type="match status" value="1"/>
</dbReference>
<dbReference type="InterPro" id="IPR036670">
    <property type="entry name" value="SecA_X-link_sf"/>
</dbReference>
<dbReference type="OrthoDB" id="9805579at2"/>
<feature type="domain" description="SecA family profile" evidence="14">
    <location>
        <begin position="30"/>
        <end position="618"/>
    </location>
</feature>
<dbReference type="InterPro" id="IPR011115">
    <property type="entry name" value="SecA_DEAD"/>
</dbReference>
<keyword evidence="16" id="KW-1185">Reference proteome</keyword>
<keyword evidence="2 11" id="KW-1003">Cell membrane</keyword>
<comment type="similarity">
    <text evidence="11">Belongs to the SecA family.</text>
</comment>
<evidence type="ECO:0000256" key="3">
    <source>
        <dbReference type="ARBA" id="ARBA00022490"/>
    </source>
</evidence>
<dbReference type="GO" id="GO:0005886">
    <property type="term" value="C:plasma membrane"/>
    <property type="evidence" value="ECO:0007669"/>
    <property type="project" value="UniProtKB-SubCell"/>
</dbReference>
<dbReference type="InterPro" id="IPR000185">
    <property type="entry name" value="SecA"/>
</dbReference>
<feature type="binding site" evidence="11">
    <location>
        <position position="114"/>
    </location>
    <ligand>
        <name>ATP</name>
        <dbReference type="ChEBI" id="CHEBI:30616"/>
    </ligand>
</feature>
<evidence type="ECO:0000256" key="2">
    <source>
        <dbReference type="ARBA" id="ARBA00022475"/>
    </source>
</evidence>
<evidence type="ECO:0000313" key="15">
    <source>
        <dbReference type="EMBL" id="TCK07581.1"/>
    </source>
</evidence>
<evidence type="ECO:0000256" key="7">
    <source>
        <dbReference type="ARBA" id="ARBA00022927"/>
    </source>
</evidence>
<dbReference type="GO" id="GO:0005829">
    <property type="term" value="C:cytosol"/>
    <property type="evidence" value="ECO:0007669"/>
    <property type="project" value="TreeGrafter"/>
</dbReference>
<feature type="binding site" evidence="11">
    <location>
        <begin position="132"/>
        <end position="136"/>
    </location>
    <ligand>
        <name>ATP</name>
        <dbReference type="ChEBI" id="CHEBI:30616"/>
    </ligand>
</feature>
<gene>
    <name evidence="11" type="primary">secA</name>
    <name evidence="15" type="ORF">CLV83_2452</name>
</gene>
<comment type="catalytic activity">
    <reaction evidence="11">
        <text>ATP + H2O + cellular proteinSide 1 = ADP + phosphate + cellular proteinSide 2.</text>
        <dbReference type="EC" id="7.4.2.8"/>
    </reaction>
</comment>
<organism evidence="15 16">
    <name type="scientific">Marinobacterium mangrovicola</name>
    <dbReference type="NCBI Taxonomy" id="1476959"/>
    <lineage>
        <taxon>Bacteria</taxon>
        <taxon>Pseudomonadati</taxon>
        <taxon>Pseudomonadota</taxon>
        <taxon>Gammaproteobacteria</taxon>
        <taxon>Oceanospirillales</taxon>
        <taxon>Oceanospirillaceae</taxon>
        <taxon>Marinobacterium</taxon>
    </lineage>
</organism>
<dbReference type="InterPro" id="IPR044722">
    <property type="entry name" value="SecA_SF2_C"/>
</dbReference>
<keyword evidence="5 11" id="KW-0547">Nucleotide-binding</keyword>